<keyword evidence="1" id="KW-0812">Transmembrane</keyword>
<protein>
    <submittedName>
        <fullName evidence="3">Uncharacterized protein</fullName>
    </submittedName>
</protein>
<evidence type="ECO:0000256" key="1">
    <source>
        <dbReference type="SAM" id="Phobius"/>
    </source>
</evidence>
<evidence type="ECO:0000313" key="3">
    <source>
        <dbReference type="EMBL" id="KAG2189547.1"/>
    </source>
</evidence>
<keyword evidence="4" id="KW-1185">Reference proteome</keyword>
<organism evidence="3 4">
    <name type="scientific">Mucor plumbeus</name>
    <dbReference type="NCBI Taxonomy" id="97098"/>
    <lineage>
        <taxon>Eukaryota</taxon>
        <taxon>Fungi</taxon>
        <taxon>Fungi incertae sedis</taxon>
        <taxon>Mucoromycota</taxon>
        <taxon>Mucoromycotina</taxon>
        <taxon>Mucoromycetes</taxon>
        <taxon>Mucorales</taxon>
        <taxon>Mucorineae</taxon>
        <taxon>Mucoraceae</taxon>
        <taxon>Mucor</taxon>
    </lineage>
</organism>
<reference evidence="3" key="1">
    <citation type="submission" date="2020-12" db="EMBL/GenBank/DDBJ databases">
        <title>Metabolic potential, ecology and presence of endohyphal bacteria is reflected in genomic diversity of Mucoromycotina.</title>
        <authorList>
            <person name="Muszewska A."/>
            <person name="Okrasinska A."/>
            <person name="Steczkiewicz K."/>
            <person name="Drgas O."/>
            <person name="Orlowska M."/>
            <person name="Perlinska-Lenart U."/>
            <person name="Aleksandrzak-Piekarczyk T."/>
            <person name="Szatraj K."/>
            <person name="Zielenkiewicz U."/>
            <person name="Pilsyk S."/>
            <person name="Malc E."/>
            <person name="Mieczkowski P."/>
            <person name="Kruszewska J.S."/>
            <person name="Biernat P."/>
            <person name="Pawlowska J."/>
        </authorList>
    </citation>
    <scope>NUCLEOTIDE SEQUENCE</scope>
    <source>
        <strain evidence="3">CBS 226.32</strain>
    </source>
</reference>
<feature type="signal peptide" evidence="2">
    <location>
        <begin position="1"/>
        <end position="16"/>
    </location>
</feature>
<name>A0A8H7UPQ6_9FUNG</name>
<dbReference type="EMBL" id="JAEPRC010001552">
    <property type="protein sequence ID" value="KAG2189547.1"/>
    <property type="molecule type" value="Genomic_DNA"/>
</dbReference>
<accession>A0A8H7UPQ6</accession>
<comment type="caution">
    <text evidence="3">The sequence shown here is derived from an EMBL/GenBank/DDBJ whole genome shotgun (WGS) entry which is preliminary data.</text>
</comment>
<dbReference type="OrthoDB" id="1708823at2759"/>
<feature type="chain" id="PRO_5034760608" evidence="2">
    <location>
        <begin position="17"/>
        <end position="215"/>
    </location>
</feature>
<evidence type="ECO:0000256" key="2">
    <source>
        <dbReference type="SAM" id="SignalP"/>
    </source>
</evidence>
<gene>
    <name evidence="3" type="ORF">INT46_000528</name>
</gene>
<keyword evidence="1" id="KW-1133">Transmembrane helix</keyword>
<keyword evidence="2" id="KW-0732">Signal</keyword>
<proteinExistence type="predicted"/>
<dbReference type="Proteomes" id="UP000650833">
    <property type="component" value="Unassembled WGS sequence"/>
</dbReference>
<evidence type="ECO:0000313" key="4">
    <source>
        <dbReference type="Proteomes" id="UP000650833"/>
    </source>
</evidence>
<sequence>MRIALTACSLIVFVYATEIHQDFANSVDTNQDEDKPAFGLINHPYVGIPVGAWKIIDSNATEIDTICNEQQTFCSNECGGQDLTLINFCNRSTVAWNCKCKNHVPDTPPYRWPATIAECHGKETTCNNGCSYGITKAICSKACNQYYKCNQAGSPPSGLQVENEYNIPNYNIVTENTGIHSPLNASIAFKLHVSSFIQLVVTPFFIGILQIFLIY</sequence>
<feature type="transmembrane region" description="Helical" evidence="1">
    <location>
        <begin position="196"/>
        <end position="214"/>
    </location>
</feature>
<dbReference type="AlphaFoldDB" id="A0A8H7UPQ6"/>
<keyword evidence="1" id="KW-0472">Membrane</keyword>